<dbReference type="EMBL" id="AEPD01000033">
    <property type="protein sequence ID" value="EFU29866.1"/>
    <property type="molecule type" value="Genomic_DNA"/>
</dbReference>
<accession>E6K958</accession>
<organism evidence="1 2">
    <name type="scientific">Segatella buccae ATCC 33574</name>
    <dbReference type="NCBI Taxonomy" id="873513"/>
    <lineage>
        <taxon>Bacteria</taxon>
        <taxon>Pseudomonadati</taxon>
        <taxon>Bacteroidota</taxon>
        <taxon>Bacteroidia</taxon>
        <taxon>Bacteroidales</taxon>
        <taxon>Prevotellaceae</taxon>
        <taxon>Segatella</taxon>
    </lineage>
</organism>
<gene>
    <name evidence="1" type="ORF">HMPREF6485_2144</name>
</gene>
<keyword evidence="2" id="KW-1185">Reference proteome</keyword>
<evidence type="ECO:0000313" key="2">
    <source>
        <dbReference type="Proteomes" id="UP000003112"/>
    </source>
</evidence>
<dbReference type="HOGENOM" id="CLU_3294200_0_0_10"/>
<protein>
    <submittedName>
        <fullName evidence="1">Uncharacterized protein</fullName>
    </submittedName>
</protein>
<sequence>MEAIVCYSFLTYSVKLTEIEKKPYMDFLNARFSSQLHLSH</sequence>
<dbReference type="AlphaFoldDB" id="E6K958"/>
<dbReference type="Proteomes" id="UP000003112">
    <property type="component" value="Unassembled WGS sequence"/>
</dbReference>
<name>E6K958_9BACT</name>
<comment type="caution">
    <text evidence="1">The sequence shown here is derived from an EMBL/GenBank/DDBJ whole genome shotgun (WGS) entry which is preliminary data.</text>
</comment>
<reference evidence="1 2" key="1">
    <citation type="submission" date="2010-10" db="EMBL/GenBank/DDBJ databases">
        <authorList>
            <person name="Muzny D."/>
            <person name="Qin X."/>
            <person name="Deng J."/>
            <person name="Jiang H."/>
            <person name="Liu Y."/>
            <person name="Qu J."/>
            <person name="Song X.-Z."/>
            <person name="Zhang L."/>
            <person name="Thornton R."/>
            <person name="Coyle M."/>
            <person name="Francisco L."/>
            <person name="Jackson L."/>
            <person name="Javaid M."/>
            <person name="Korchina V."/>
            <person name="Kovar C."/>
            <person name="Mata R."/>
            <person name="Mathew T."/>
            <person name="Ngo R."/>
            <person name="Nguyen L."/>
            <person name="Nguyen N."/>
            <person name="Okwuonu G."/>
            <person name="Ongeri F."/>
            <person name="Pham C."/>
            <person name="Simmons D."/>
            <person name="Wilczek-Boney K."/>
            <person name="Hale W."/>
            <person name="Jakkamsetti A."/>
            <person name="Pham P."/>
            <person name="Ruth R."/>
            <person name="San Lucas F."/>
            <person name="Warren J."/>
            <person name="Zhang J."/>
            <person name="Zhao Z."/>
            <person name="Zhou C."/>
            <person name="Zhu D."/>
            <person name="Lee S."/>
            <person name="Bess C."/>
            <person name="Blankenburg K."/>
            <person name="Forbes L."/>
            <person name="Fu Q."/>
            <person name="Gubbala S."/>
            <person name="Hirani K."/>
            <person name="Jayaseelan J.C."/>
            <person name="Lara F."/>
            <person name="Munidasa M."/>
            <person name="Palculict T."/>
            <person name="Patil S."/>
            <person name="Pu L.-L."/>
            <person name="Saada N."/>
            <person name="Tang L."/>
            <person name="Weissenberger G."/>
            <person name="Zhu Y."/>
            <person name="Hemphill L."/>
            <person name="Shang Y."/>
            <person name="Youmans B."/>
            <person name="Ayvaz T."/>
            <person name="Ross M."/>
            <person name="Santibanez J."/>
            <person name="Aqrawi P."/>
            <person name="Gross S."/>
            <person name="Joshi V."/>
            <person name="Fowler G."/>
            <person name="Nazareth L."/>
            <person name="Reid J."/>
            <person name="Worley K."/>
            <person name="Petrosino J."/>
            <person name="Highlander S."/>
            <person name="Gibbs R."/>
        </authorList>
    </citation>
    <scope>NUCLEOTIDE SEQUENCE [LARGE SCALE GENOMIC DNA]</scope>
    <source>
        <strain evidence="1 2">ATCC 33574</strain>
    </source>
</reference>
<evidence type="ECO:0000313" key="1">
    <source>
        <dbReference type="EMBL" id="EFU29866.1"/>
    </source>
</evidence>
<proteinExistence type="predicted"/>